<feature type="transmembrane region" description="Helical" evidence="2">
    <location>
        <begin position="187"/>
        <end position="207"/>
    </location>
</feature>
<dbReference type="KEGG" id="dpx:DAPPUDRAFT_324838"/>
<gene>
    <name evidence="3" type="ORF">DAPPUDRAFT_324838</name>
</gene>
<dbReference type="Proteomes" id="UP000000305">
    <property type="component" value="Unassembled WGS sequence"/>
</dbReference>
<evidence type="ECO:0000256" key="1">
    <source>
        <dbReference type="SAM" id="MobiDB-lite"/>
    </source>
</evidence>
<sequence>MTNFEKVKMATSKSIRFLSSKRDSIVFLILLIVWTCLLFVFKKPDNQSDTVQIICNDKIYINHPMASPERIECKKFCLILGLIWSSLNFASIDFLNEWGKIKKKTTFLKFCYRPLLWIATLLTGSVLVWMWGNNRYYSERLAPNFLAACRPLDLFCSPDSIVRVKCTTPAGMWMPALSDSLPTVAAIQAYLMVITFVKMAHFVLLAVSNTQMEFRVASIVWGLVILVINVAVTLATACLIINCNDASVNIDFVSGYIKSAIVAGFWLLGEYYWRLSGIEDPKLPRYWNDPTPPQTGQNSTNLTSAPPTTSLDEPSAATGSATGETENAYQAIYPNLPPEDENPPSYEDLVTRY</sequence>
<evidence type="ECO:0000313" key="4">
    <source>
        <dbReference type="Proteomes" id="UP000000305"/>
    </source>
</evidence>
<keyword evidence="2" id="KW-1133">Transmembrane helix</keyword>
<protein>
    <recommendedName>
        <fullName evidence="5">Transmembrane protein</fullName>
    </recommendedName>
</protein>
<feature type="transmembrane region" description="Helical" evidence="2">
    <location>
        <begin position="219"/>
        <end position="242"/>
    </location>
</feature>
<feature type="transmembrane region" description="Helical" evidence="2">
    <location>
        <begin position="115"/>
        <end position="132"/>
    </location>
</feature>
<evidence type="ECO:0000256" key="2">
    <source>
        <dbReference type="SAM" id="Phobius"/>
    </source>
</evidence>
<name>E9H2V0_DAPPU</name>
<evidence type="ECO:0008006" key="5">
    <source>
        <dbReference type="Google" id="ProtNLM"/>
    </source>
</evidence>
<reference evidence="3 4" key="1">
    <citation type="journal article" date="2011" name="Science">
        <title>The ecoresponsive genome of Daphnia pulex.</title>
        <authorList>
            <person name="Colbourne J.K."/>
            <person name="Pfrender M.E."/>
            <person name="Gilbert D."/>
            <person name="Thomas W.K."/>
            <person name="Tucker A."/>
            <person name="Oakley T.H."/>
            <person name="Tokishita S."/>
            <person name="Aerts A."/>
            <person name="Arnold G.J."/>
            <person name="Basu M.K."/>
            <person name="Bauer D.J."/>
            <person name="Caceres C.E."/>
            <person name="Carmel L."/>
            <person name="Casola C."/>
            <person name="Choi J.H."/>
            <person name="Detter J.C."/>
            <person name="Dong Q."/>
            <person name="Dusheyko S."/>
            <person name="Eads B.D."/>
            <person name="Frohlich T."/>
            <person name="Geiler-Samerotte K.A."/>
            <person name="Gerlach D."/>
            <person name="Hatcher P."/>
            <person name="Jogdeo S."/>
            <person name="Krijgsveld J."/>
            <person name="Kriventseva E.V."/>
            <person name="Kultz D."/>
            <person name="Laforsch C."/>
            <person name="Lindquist E."/>
            <person name="Lopez J."/>
            <person name="Manak J.R."/>
            <person name="Muller J."/>
            <person name="Pangilinan J."/>
            <person name="Patwardhan R.P."/>
            <person name="Pitluck S."/>
            <person name="Pritham E.J."/>
            <person name="Rechtsteiner A."/>
            <person name="Rho M."/>
            <person name="Rogozin I.B."/>
            <person name="Sakarya O."/>
            <person name="Salamov A."/>
            <person name="Schaack S."/>
            <person name="Shapiro H."/>
            <person name="Shiga Y."/>
            <person name="Skalitzky C."/>
            <person name="Smith Z."/>
            <person name="Souvorov A."/>
            <person name="Sung W."/>
            <person name="Tang Z."/>
            <person name="Tsuchiya D."/>
            <person name="Tu H."/>
            <person name="Vos H."/>
            <person name="Wang M."/>
            <person name="Wolf Y.I."/>
            <person name="Yamagata H."/>
            <person name="Yamada T."/>
            <person name="Ye Y."/>
            <person name="Shaw J.R."/>
            <person name="Andrews J."/>
            <person name="Crease T.J."/>
            <person name="Tang H."/>
            <person name="Lucas S.M."/>
            <person name="Robertson H.M."/>
            <person name="Bork P."/>
            <person name="Koonin E.V."/>
            <person name="Zdobnov E.M."/>
            <person name="Grigoriev I.V."/>
            <person name="Lynch M."/>
            <person name="Boore J.L."/>
        </authorList>
    </citation>
    <scope>NUCLEOTIDE SEQUENCE [LARGE SCALE GENOMIC DNA]</scope>
</reference>
<dbReference type="AlphaFoldDB" id="E9H2V0"/>
<dbReference type="HOGENOM" id="CLU_790522_0_0_1"/>
<keyword evidence="2" id="KW-0812">Transmembrane</keyword>
<feature type="compositionally biased region" description="Polar residues" evidence="1">
    <location>
        <begin position="294"/>
        <end position="328"/>
    </location>
</feature>
<dbReference type="EMBL" id="GL732587">
    <property type="protein sequence ID" value="EFX73846.1"/>
    <property type="molecule type" value="Genomic_DNA"/>
</dbReference>
<keyword evidence="2" id="KW-0472">Membrane</keyword>
<organism evidence="3 4">
    <name type="scientific">Daphnia pulex</name>
    <name type="common">Water flea</name>
    <dbReference type="NCBI Taxonomy" id="6669"/>
    <lineage>
        <taxon>Eukaryota</taxon>
        <taxon>Metazoa</taxon>
        <taxon>Ecdysozoa</taxon>
        <taxon>Arthropoda</taxon>
        <taxon>Crustacea</taxon>
        <taxon>Branchiopoda</taxon>
        <taxon>Diplostraca</taxon>
        <taxon>Cladocera</taxon>
        <taxon>Anomopoda</taxon>
        <taxon>Daphniidae</taxon>
        <taxon>Daphnia</taxon>
    </lineage>
</organism>
<feature type="transmembrane region" description="Helical" evidence="2">
    <location>
        <begin position="254"/>
        <end position="273"/>
    </location>
</feature>
<proteinExistence type="predicted"/>
<evidence type="ECO:0000313" key="3">
    <source>
        <dbReference type="EMBL" id="EFX73846.1"/>
    </source>
</evidence>
<dbReference type="InParanoid" id="E9H2V0"/>
<feature type="region of interest" description="Disordered" evidence="1">
    <location>
        <begin position="286"/>
        <end position="353"/>
    </location>
</feature>
<feature type="transmembrane region" description="Helical" evidence="2">
    <location>
        <begin position="24"/>
        <end position="41"/>
    </location>
</feature>
<keyword evidence="4" id="KW-1185">Reference proteome</keyword>
<accession>E9H2V0</accession>